<organism evidence="1 2">
    <name type="scientific">Aureibacillus halotolerans</name>
    <dbReference type="NCBI Taxonomy" id="1508390"/>
    <lineage>
        <taxon>Bacteria</taxon>
        <taxon>Bacillati</taxon>
        <taxon>Bacillota</taxon>
        <taxon>Bacilli</taxon>
        <taxon>Bacillales</taxon>
        <taxon>Bacillaceae</taxon>
        <taxon>Aureibacillus</taxon>
    </lineage>
</organism>
<proteinExistence type="predicted"/>
<comment type="caution">
    <text evidence="1">The sequence shown here is derived from an EMBL/GenBank/DDBJ whole genome shotgun (WGS) entry which is preliminary data.</text>
</comment>
<dbReference type="AlphaFoldDB" id="A0A4R6U5J5"/>
<gene>
    <name evidence="1" type="ORF">EV213_10369</name>
</gene>
<sequence>MKERKLVATIHELTAAYNKDNLSRTNAYRKLYARCPELHWALLASVVSRNAGYQMTDLWHPYMRHGLAEKTRFRLFLSYERANWLIFRDAFPQLLLYEASCKQQQSLFHLLHHFHVSTYMHSQWHAFWTNKDAIKLTDALITNEQHLIYRPVFLHHQLQHVFHSALFHLQQAMHTSVILMPSIKGELYGASVYGFQHLKKRILFGKMLYRMLFHTPYSQDLQPFAIYQPHSGQRKDYHTLVHLANDFSGPPLRCCTPIVKQPPAKQTDWYQTTNFITPKTVPTTPEVPITHWYDKKRAQLQWILKRKAEASKL</sequence>
<name>A0A4R6U5J5_9BACI</name>
<reference evidence="1 2" key="1">
    <citation type="submission" date="2019-03" db="EMBL/GenBank/DDBJ databases">
        <title>Genomic Encyclopedia of Type Strains, Phase IV (KMG-IV): sequencing the most valuable type-strain genomes for metagenomic binning, comparative biology and taxonomic classification.</title>
        <authorList>
            <person name="Goeker M."/>
        </authorList>
    </citation>
    <scope>NUCLEOTIDE SEQUENCE [LARGE SCALE GENOMIC DNA]</scope>
    <source>
        <strain evidence="1 2">DSM 28697</strain>
    </source>
</reference>
<keyword evidence="2" id="KW-1185">Reference proteome</keyword>
<dbReference type="Proteomes" id="UP000295632">
    <property type="component" value="Unassembled WGS sequence"/>
</dbReference>
<dbReference type="InterPro" id="IPR019658">
    <property type="entry name" value="DUF2515"/>
</dbReference>
<evidence type="ECO:0000313" key="1">
    <source>
        <dbReference type="EMBL" id="TDQ41491.1"/>
    </source>
</evidence>
<dbReference type="EMBL" id="SNYJ01000003">
    <property type="protein sequence ID" value="TDQ41491.1"/>
    <property type="molecule type" value="Genomic_DNA"/>
</dbReference>
<protein>
    <submittedName>
        <fullName evidence="1">Uncharacterized protein DUF2515</fullName>
    </submittedName>
</protein>
<dbReference type="RefSeq" id="WP_133579365.1">
    <property type="nucleotide sequence ID" value="NZ_SNYJ01000003.1"/>
</dbReference>
<dbReference type="Pfam" id="PF10720">
    <property type="entry name" value="DUF2515"/>
    <property type="match status" value="1"/>
</dbReference>
<dbReference type="OrthoDB" id="2690514at2"/>
<accession>A0A4R6U5J5</accession>
<evidence type="ECO:0000313" key="2">
    <source>
        <dbReference type="Proteomes" id="UP000295632"/>
    </source>
</evidence>